<dbReference type="Proteomes" id="UP000318431">
    <property type="component" value="Unassembled WGS sequence"/>
</dbReference>
<dbReference type="Pfam" id="PF05947">
    <property type="entry name" value="T6SS_TssF"/>
    <property type="match status" value="1"/>
</dbReference>
<dbReference type="OrthoDB" id="9763676at2"/>
<reference evidence="1 2" key="1">
    <citation type="journal article" date="2015" name="Stand. Genomic Sci.">
        <title>Genomic Encyclopedia of Bacterial and Archaeal Type Strains, Phase III: the genomes of soil and plant-associated and newly described type strains.</title>
        <authorList>
            <person name="Whitman W.B."/>
            <person name="Woyke T."/>
            <person name="Klenk H.P."/>
            <person name="Zhou Y."/>
            <person name="Lilburn T.G."/>
            <person name="Beck B.J."/>
            <person name="De Vos P."/>
            <person name="Vandamme P."/>
            <person name="Eisen J.A."/>
            <person name="Garrity G."/>
            <person name="Hugenholtz P."/>
            <person name="Kyrpides N.C."/>
        </authorList>
    </citation>
    <scope>NUCLEOTIDE SEQUENCE [LARGE SCALE GENOMIC DNA]</scope>
    <source>
        <strain evidence="1 2">CGMCC 1.10822</strain>
    </source>
</reference>
<dbReference type="InterPro" id="IPR010272">
    <property type="entry name" value="T6SS_TssF"/>
</dbReference>
<sequence length="601" mass="65991">MEELLPYFERELVVLRRYAAEFAARFPRIAALLRTTGSDPHAERVLQGVAFIAARIHKRLDDGFPQVTESLLESLYPHYLRPFPSCAIVQFAPAAADSAVRLLPRGTSLTAKQAVKEVHCRFRTAADVTLAPIAIKVAAFDPLIRAPAGTPLANDATAALSISIESHAESPPLSRMPLDRLRIYLDGDPSFCAALRDALFLHVSGAFVEAPDGRWLPLPAVPLAASGFAKEDALIPFGPRSHPAWRVLTEYFCFPDKFRFIDLDLAALRPRLAAGTRGVTLHFALSRTRPDGAASRLLRMLDASHLKLFCTTAVNLFPQAAKPVNITHRAPEYSVVADVAKPAMCELYAIDAVRVLSQKESCDGACDITPLHARGLGGRHWVLRHDEVLARISPGHEKRLTLVDRDMHALEVERSTLAIEATWTHRDLPHQLSFGAPDGDLSLAGATDAMPVRLLTQPGRPQRFATGQALWRLISHLSLNHHALVPEGLPALHELLTLHDLSQSPVTQRLIAGIVGLDHIGKTGWLRHEHGSSQVYGIEVRITIDEEAFTGSGIHLFGQVMDQFLAMYVQVNNFTELALLSARDGKELMRCKRRSGNASPA</sequence>
<evidence type="ECO:0000313" key="1">
    <source>
        <dbReference type="EMBL" id="TWI60949.1"/>
    </source>
</evidence>
<proteinExistence type="predicted"/>
<dbReference type="EMBL" id="VLLB01000013">
    <property type="protein sequence ID" value="TWI60949.1"/>
    <property type="molecule type" value="Genomic_DNA"/>
</dbReference>
<keyword evidence="2" id="KW-1185">Reference proteome</keyword>
<organism evidence="1 2">
    <name type="scientific">Pseudoduganella lurida</name>
    <dbReference type="NCBI Taxonomy" id="1036180"/>
    <lineage>
        <taxon>Bacteria</taxon>
        <taxon>Pseudomonadati</taxon>
        <taxon>Pseudomonadota</taxon>
        <taxon>Betaproteobacteria</taxon>
        <taxon>Burkholderiales</taxon>
        <taxon>Oxalobacteraceae</taxon>
        <taxon>Telluria group</taxon>
        <taxon>Pseudoduganella</taxon>
    </lineage>
</organism>
<dbReference type="PIRSF" id="PIRSF028304">
    <property type="entry name" value="UCP028304"/>
    <property type="match status" value="1"/>
</dbReference>
<accession>A0A562QVZ5</accession>
<name>A0A562QVZ5_9BURK</name>
<dbReference type="AlphaFoldDB" id="A0A562QVZ5"/>
<protein>
    <submittedName>
        <fullName evidence="1">Type VI secretion system protein ImpG</fullName>
    </submittedName>
</protein>
<gene>
    <name evidence="1" type="ORF">IP91_04914</name>
</gene>
<dbReference type="NCBIfam" id="TIGR03359">
    <property type="entry name" value="VI_chp_6"/>
    <property type="match status" value="1"/>
</dbReference>
<dbReference type="PANTHER" id="PTHR35370">
    <property type="entry name" value="CYTOPLASMIC PROTEIN-RELATED-RELATED"/>
    <property type="match status" value="1"/>
</dbReference>
<evidence type="ECO:0000313" key="2">
    <source>
        <dbReference type="Proteomes" id="UP000318431"/>
    </source>
</evidence>
<comment type="caution">
    <text evidence="1">The sequence shown here is derived from an EMBL/GenBank/DDBJ whole genome shotgun (WGS) entry which is preliminary data.</text>
</comment>
<dbReference type="RefSeq" id="WP_145653023.1">
    <property type="nucleotide sequence ID" value="NZ_VLLB01000013.1"/>
</dbReference>
<dbReference type="PANTHER" id="PTHR35370:SF1">
    <property type="entry name" value="TYPE VI SECRETION SYSTEM COMPONENT TSSF1"/>
    <property type="match status" value="1"/>
</dbReference>